<dbReference type="PANTHER" id="PTHR30437:SF4">
    <property type="entry name" value="TRANSCRIPTION ELONGATION FACTOR GREA"/>
    <property type="match status" value="1"/>
</dbReference>
<dbReference type="NCBIfam" id="TIGR01462">
    <property type="entry name" value="greA"/>
    <property type="match status" value="1"/>
</dbReference>
<keyword evidence="12" id="KW-0251">Elongation factor</keyword>
<evidence type="ECO:0000256" key="1">
    <source>
        <dbReference type="ARBA" id="ARBA00008213"/>
    </source>
</evidence>
<evidence type="ECO:0000256" key="6">
    <source>
        <dbReference type="ARBA" id="ARBA00024916"/>
    </source>
</evidence>
<dbReference type="Pfam" id="PF01272">
    <property type="entry name" value="GreA_GreB"/>
    <property type="match status" value="1"/>
</dbReference>
<keyword evidence="5 8" id="KW-0804">Transcription</keyword>
<dbReference type="InterPro" id="IPR028624">
    <property type="entry name" value="Tscrpt_elong_fac_GreA/B"/>
</dbReference>
<dbReference type="GO" id="GO:0032784">
    <property type="term" value="P:regulation of DNA-templated transcription elongation"/>
    <property type="evidence" value="ECO:0007669"/>
    <property type="project" value="UniProtKB-UniRule"/>
</dbReference>
<dbReference type="Gene3D" id="3.10.50.30">
    <property type="entry name" value="Transcription elongation factor, GreA/GreB, C-terminal domain"/>
    <property type="match status" value="1"/>
</dbReference>
<dbReference type="HAMAP" id="MF_00105">
    <property type="entry name" value="GreA_GreB"/>
    <property type="match status" value="1"/>
</dbReference>
<keyword evidence="3 8" id="KW-0805">Transcription regulation</keyword>
<dbReference type="InterPro" id="IPR023459">
    <property type="entry name" value="Tscrpt_elong_fac_GreA/B_fam"/>
</dbReference>
<dbReference type="Pfam" id="PF03449">
    <property type="entry name" value="GreA_GreB_N"/>
    <property type="match status" value="1"/>
</dbReference>
<dbReference type="Gene3D" id="1.10.287.180">
    <property type="entry name" value="Transcription elongation factor, GreA/GreB, N-terminal domain"/>
    <property type="match status" value="1"/>
</dbReference>
<organism evidence="12 13">
    <name type="scientific">Candidatus Methylopumilus planktonicus</name>
    <dbReference type="NCBI Taxonomy" id="1581557"/>
    <lineage>
        <taxon>Bacteria</taxon>
        <taxon>Pseudomonadati</taxon>
        <taxon>Pseudomonadota</taxon>
        <taxon>Betaproteobacteria</taxon>
        <taxon>Nitrosomonadales</taxon>
        <taxon>Methylophilaceae</taxon>
        <taxon>Candidatus Methylopumilus</taxon>
    </lineage>
</organism>
<dbReference type="EMBL" id="LN827929">
    <property type="protein sequence ID" value="CEZ19916.1"/>
    <property type="molecule type" value="Genomic_DNA"/>
</dbReference>
<dbReference type="GO" id="GO:0070063">
    <property type="term" value="F:RNA polymerase binding"/>
    <property type="evidence" value="ECO:0007669"/>
    <property type="project" value="InterPro"/>
</dbReference>
<evidence type="ECO:0000256" key="4">
    <source>
        <dbReference type="ARBA" id="ARBA00023125"/>
    </source>
</evidence>
<keyword evidence="12" id="KW-0648">Protein biosynthesis</keyword>
<evidence type="ECO:0000256" key="9">
    <source>
        <dbReference type="RuleBase" id="RU000556"/>
    </source>
</evidence>
<reference evidence="13" key="1">
    <citation type="submission" date="2014-12" db="EMBL/GenBank/DDBJ databases">
        <authorList>
            <person name="Salcher M.M."/>
        </authorList>
    </citation>
    <scope>NUCLEOTIDE SEQUENCE [LARGE SCALE GENOMIC DNA]</scope>
    <source>
        <strain evidence="13">MMS-10A-171</strain>
    </source>
</reference>
<name>A0A0D6EWQ9_9PROT</name>
<dbReference type="PANTHER" id="PTHR30437">
    <property type="entry name" value="TRANSCRIPTION ELONGATION FACTOR GREA"/>
    <property type="match status" value="1"/>
</dbReference>
<keyword evidence="4 8" id="KW-0238">DNA-binding</keyword>
<dbReference type="InterPro" id="IPR001437">
    <property type="entry name" value="Tscrpt_elong_fac_GreA/B_C"/>
</dbReference>
<evidence type="ECO:0000256" key="5">
    <source>
        <dbReference type="ARBA" id="ARBA00023163"/>
    </source>
</evidence>
<dbReference type="InterPro" id="IPR006359">
    <property type="entry name" value="Tscrpt_elong_fac_GreA"/>
</dbReference>
<gene>
    <name evidence="8 12" type="primary">greA</name>
    <name evidence="12" type="ORF">BN1208_1035</name>
</gene>
<dbReference type="InterPro" id="IPR036953">
    <property type="entry name" value="GreA/GreB_C_sf"/>
</dbReference>
<dbReference type="FunFam" id="1.10.287.180:FF:000001">
    <property type="entry name" value="Transcription elongation factor GreA"/>
    <property type="match status" value="1"/>
</dbReference>
<evidence type="ECO:0000256" key="3">
    <source>
        <dbReference type="ARBA" id="ARBA00023015"/>
    </source>
</evidence>
<dbReference type="RefSeq" id="WP_046489335.1">
    <property type="nucleotide sequence ID" value="NZ_CP040978.1"/>
</dbReference>
<dbReference type="NCBIfam" id="NF001261">
    <property type="entry name" value="PRK00226.1-2"/>
    <property type="match status" value="1"/>
</dbReference>
<evidence type="ECO:0000259" key="11">
    <source>
        <dbReference type="Pfam" id="PF03449"/>
    </source>
</evidence>
<protein>
    <recommendedName>
        <fullName evidence="2 8">Transcription elongation factor GreA</fullName>
    </recommendedName>
    <alternativeName>
        <fullName evidence="7 8">Transcript cleavage factor GreA</fullName>
    </alternativeName>
</protein>
<dbReference type="GO" id="GO:0003746">
    <property type="term" value="F:translation elongation factor activity"/>
    <property type="evidence" value="ECO:0007669"/>
    <property type="project" value="UniProtKB-KW"/>
</dbReference>
<dbReference type="GeneID" id="99990347"/>
<proteinExistence type="inferred from homology"/>
<evidence type="ECO:0000256" key="8">
    <source>
        <dbReference type="HAMAP-Rule" id="MF_00105"/>
    </source>
</evidence>
<sequence length="159" mass="17374">MLKQIPMTIKGAEQLKEELQRLKSVDRPHIIQAISEARAQGDLSENAEYEAAKERQSFIEGRIAEIEAKLSTAMVIDPSSIVGESECVFGSTVEAQDLDTEDIFTYQIVGDDEADIKLKKISINSPIAKAFIGKAVGDVAEVNTPGGAKSYEILDVKYL</sequence>
<dbReference type="SUPFAM" id="SSF54534">
    <property type="entry name" value="FKBP-like"/>
    <property type="match status" value="1"/>
</dbReference>
<dbReference type="InterPro" id="IPR036805">
    <property type="entry name" value="Tscrpt_elong_fac_GreA/B_N_sf"/>
</dbReference>
<comment type="function">
    <text evidence="6 8 9">Necessary for efficient RNA polymerase transcription elongation past template-encoded arresting sites. The arresting sites in DNA have the property of trapping a certain fraction of elongating RNA polymerases that pass through, resulting in locked ternary complexes. Cleavage of the nascent transcript by cleavage factors such as GreA or GreB allows the resumption of elongation from the new 3'terminus. GreA releases sequences of 2 to 3 nucleotides.</text>
</comment>
<dbReference type="GO" id="GO:0003677">
    <property type="term" value="F:DNA binding"/>
    <property type="evidence" value="ECO:0007669"/>
    <property type="project" value="UniProtKB-UniRule"/>
</dbReference>
<accession>A0A0D6EWQ9</accession>
<keyword evidence="13" id="KW-1185">Reference proteome</keyword>
<dbReference type="PIRSF" id="PIRSF006092">
    <property type="entry name" value="GreA_GreB"/>
    <property type="match status" value="1"/>
</dbReference>
<dbReference type="GO" id="GO:0006354">
    <property type="term" value="P:DNA-templated transcription elongation"/>
    <property type="evidence" value="ECO:0007669"/>
    <property type="project" value="TreeGrafter"/>
</dbReference>
<dbReference type="NCBIfam" id="NF001264">
    <property type="entry name" value="PRK00226.1-5"/>
    <property type="match status" value="1"/>
</dbReference>
<dbReference type="KEGG" id="mbat:BN1208_1035"/>
<dbReference type="STRING" id="1581557.BN1208_1035"/>
<dbReference type="HOGENOM" id="CLU_101379_2_0_4"/>
<dbReference type="FunFam" id="3.10.50.30:FF:000001">
    <property type="entry name" value="Transcription elongation factor GreA"/>
    <property type="match status" value="1"/>
</dbReference>
<dbReference type="InterPro" id="IPR018151">
    <property type="entry name" value="TF_GreA/GreB_CS"/>
</dbReference>
<evidence type="ECO:0000313" key="12">
    <source>
        <dbReference type="EMBL" id="CEZ19916.1"/>
    </source>
</evidence>
<dbReference type="InterPro" id="IPR022691">
    <property type="entry name" value="Tscrpt_elong_fac_GreA/B_N"/>
</dbReference>
<evidence type="ECO:0000259" key="10">
    <source>
        <dbReference type="Pfam" id="PF01272"/>
    </source>
</evidence>
<dbReference type="NCBIfam" id="NF001263">
    <property type="entry name" value="PRK00226.1-4"/>
    <property type="match status" value="1"/>
</dbReference>
<dbReference type="AlphaFoldDB" id="A0A0D6EWQ9"/>
<dbReference type="PROSITE" id="PS00829">
    <property type="entry name" value="GREAB_1"/>
    <property type="match status" value="1"/>
</dbReference>
<feature type="domain" description="Transcription elongation factor GreA/GreB N-terminal" evidence="11">
    <location>
        <begin position="5"/>
        <end position="75"/>
    </location>
</feature>
<evidence type="ECO:0000256" key="2">
    <source>
        <dbReference type="ARBA" id="ARBA00013729"/>
    </source>
</evidence>
<dbReference type="Proteomes" id="UP000064007">
    <property type="component" value="Chromosome 1"/>
</dbReference>
<dbReference type="OrthoDB" id="9808774at2"/>
<feature type="domain" description="Transcription elongation factor GreA/GreB C-terminal" evidence="10">
    <location>
        <begin position="87"/>
        <end position="158"/>
    </location>
</feature>
<evidence type="ECO:0000313" key="13">
    <source>
        <dbReference type="Proteomes" id="UP000064007"/>
    </source>
</evidence>
<evidence type="ECO:0000256" key="7">
    <source>
        <dbReference type="ARBA" id="ARBA00030776"/>
    </source>
</evidence>
<comment type="similarity">
    <text evidence="1 8 9">Belongs to the GreA/GreB family.</text>
</comment>
<dbReference type="SUPFAM" id="SSF46557">
    <property type="entry name" value="GreA transcript cleavage protein, N-terminal domain"/>
    <property type="match status" value="1"/>
</dbReference>